<dbReference type="Pfam" id="PF04607">
    <property type="entry name" value="RelA_SpoT"/>
    <property type="match status" value="1"/>
</dbReference>
<dbReference type="GO" id="GO:0042594">
    <property type="term" value="P:response to starvation"/>
    <property type="evidence" value="ECO:0007669"/>
    <property type="project" value="TreeGrafter"/>
</dbReference>
<comment type="similarity">
    <text evidence="5">Belongs to the relA/spoT family.</text>
</comment>
<dbReference type="GO" id="GO:0015969">
    <property type="term" value="P:guanosine tetraphosphate metabolic process"/>
    <property type="evidence" value="ECO:0007669"/>
    <property type="project" value="InterPro"/>
</dbReference>
<sequence length="744" mass="82517">MNSSAPETSAIQPATFGPDWQQAANAGLSEAAQLDLQKALEWSFPRYAREPAVPDGEGWAEHAAGVVAILAGLQVDGHTRMAALLAIAVGDRDVSTNPHKDPVTLQFGPEIGKLVHGYRALIRLGQVTRDASDASAGSGAQAEMLRKMLLAMAADLRIVLMRLASRLQTLRWHAQHKVPLPEALSRETLELYAPLANRLGIWQVKWEMEDLAFRFLEPVRYKEIARLLEEKRVEREAFIADAIARVRQALESAGIVADVTGRPKHIYSIWNKMRNRRLDFADLYDLRALRIIVEDIRTCYTVLGLVHHLWTPVPDEFDDYISRPKPNGYRSLHTVVYDHDGRPFEVQIRTREMHQFAEFGMAAHWRYKEAGAKGGQVSADSEYDRKLSWIRQLLAWKADVQVDDQIGQAALDTLADNIYVLTPQARVIELPPGATPVDFAYQVHTDLGHRCRGARVDGAMVPLNTRLATGQTVEIIATKSGGPSRDWLNPQLNYLASQRSRAKVRAWFNAIDIQERIAQGQGMLEKELQRLGKTATNLESLAQQLGFACTEDLYVALAKDEFSLRHVAAAFEAPPPDAGPDLSALTRDSRPESAVHAGKSGVLVVGVDALLTQLAKCCRPAPPDLISGFVTRGRGVSIHRCDCKSFRSLAAREPERVIDVTWGDTRDAVYPVDIVVLANDRHGLLRDISEVFARQRINVIGVNTQSRQGIARMVFTAEVGNGEHLVRALAGIREVPGVLEADRR</sequence>
<accession>A0A4V2F305</accession>
<dbReference type="InterPro" id="IPR033655">
    <property type="entry name" value="TGS_RelA/SpoT"/>
</dbReference>
<dbReference type="OrthoDB" id="9805041at2"/>
<dbReference type="GO" id="GO:0008728">
    <property type="term" value="F:GTP diphosphokinase activity"/>
    <property type="evidence" value="ECO:0007669"/>
    <property type="project" value="TreeGrafter"/>
</dbReference>
<dbReference type="InterPro" id="IPR004095">
    <property type="entry name" value="TGS"/>
</dbReference>
<dbReference type="PROSITE" id="PS51880">
    <property type="entry name" value="TGS"/>
    <property type="match status" value="1"/>
</dbReference>
<dbReference type="InterPro" id="IPR004811">
    <property type="entry name" value="RelA/Spo_fam"/>
</dbReference>
<dbReference type="Pfam" id="PF13328">
    <property type="entry name" value="HD_4"/>
    <property type="match status" value="1"/>
</dbReference>
<dbReference type="SUPFAM" id="SSF81301">
    <property type="entry name" value="Nucleotidyltransferase"/>
    <property type="match status" value="1"/>
</dbReference>
<dbReference type="FunFam" id="3.10.20.30:FF:000002">
    <property type="entry name" value="GTP pyrophosphokinase (RelA/SpoT)"/>
    <property type="match status" value="1"/>
</dbReference>
<gene>
    <name evidence="8" type="ORF">EV675_3326</name>
</gene>
<dbReference type="Gene3D" id="3.10.20.30">
    <property type="match status" value="1"/>
</dbReference>
<dbReference type="SUPFAM" id="SSF81271">
    <property type="entry name" value="TGS-like"/>
    <property type="match status" value="1"/>
</dbReference>
<evidence type="ECO:0000256" key="3">
    <source>
        <dbReference type="ARBA" id="ARBA00032407"/>
    </source>
</evidence>
<comment type="function">
    <text evidence="5">In eubacteria ppGpp (guanosine 3'-diphosphate 5'-diphosphate) is a mediator of the stringent response that coordinates a variety of cellular activities in response to changes in nutritional abundance.</text>
</comment>
<dbReference type="GO" id="GO:0008893">
    <property type="term" value="F:guanosine-3',5'-bis(diphosphate) 3'-diphosphatase activity"/>
    <property type="evidence" value="ECO:0007669"/>
    <property type="project" value="TreeGrafter"/>
</dbReference>
<dbReference type="InterPro" id="IPR045865">
    <property type="entry name" value="ACT-like_dom_sf"/>
</dbReference>
<dbReference type="SUPFAM" id="SSF109604">
    <property type="entry name" value="HD-domain/PDEase-like"/>
    <property type="match status" value="1"/>
</dbReference>
<dbReference type="AlphaFoldDB" id="A0A4V2F305"/>
<dbReference type="InterPro" id="IPR007685">
    <property type="entry name" value="RelA_SpoT"/>
</dbReference>
<dbReference type="SMART" id="SM00954">
    <property type="entry name" value="RelA_SpoT"/>
    <property type="match status" value="1"/>
</dbReference>
<dbReference type="Gene3D" id="3.30.460.10">
    <property type="entry name" value="Beta Polymerase, domain 2"/>
    <property type="match status" value="1"/>
</dbReference>
<evidence type="ECO:0000256" key="1">
    <source>
        <dbReference type="ARBA" id="ARBA00019852"/>
    </source>
</evidence>
<dbReference type="CDD" id="cd05399">
    <property type="entry name" value="NT_Rel-Spo_like"/>
    <property type="match status" value="1"/>
</dbReference>
<keyword evidence="8" id="KW-0418">Kinase</keyword>
<dbReference type="Pfam" id="PF02824">
    <property type="entry name" value="TGS"/>
    <property type="match status" value="1"/>
</dbReference>
<evidence type="ECO:0000256" key="4">
    <source>
        <dbReference type="ARBA" id="ARBA00033308"/>
    </source>
</evidence>
<dbReference type="EMBL" id="SGXC01000002">
    <property type="protein sequence ID" value="RZS80714.1"/>
    <property type="molecule type" value="Genomic_DNA"/>
</dbReference>
<dbReference type="Pfam" id="PF13291">
    <property type="entry name" value="ACT_4"/>
    <property type="match status" value="1"/>
</dbReference>
<dbReference type="Gene3D" id="3.30.70.260">
    <property type="match status" value="1"/>
</dbReference>
<dbReference type="InterPro" id="IPR012675">
    <property type="entry name" value="Beta-grasp_dom_sf"/>
</dbReference>
<evidence type="ECO:0000313" key="9">
    <source>
        <dbReference type="Proteomes" id="UP000292445"/>
    </source>
</evidence>
<dbReference type="InterPro" id="IPR002912">
    <property type="entry name" value="ACT_dom"/>
</dbReference>
<dbReference type="CDD" id="cd04876">
    <property type="entry name" value="ACT_RelA-SpoT"/>
    <property type="match status" value="1"/>
</dbReference>
<dbReference type="NCBIfam" id="TIGR00691">
    <property type="entry name" value="spoT_relA"/>
    <property type="match status" value="1"/>
</dbReference>
<dbReference type="Proteomes" id="UP000292445">
    <property type="component" value="Unassembled WGS sequence"/>
</dbReference>
<dbReference type="GO" id="GO:0015949">
    <property type="term" value="P:nucleobase-containing small molecule interconversion"/>
    <property type="evidence" value="ECO:0007669"/>
    <property type="project" value="UniProtKB-ARBA"/>
</dbReference>
<dbReference type="FunFam" id="3.30.460.10:FF:000001">
    <property type="entry name" value="GTP pyrophosphokinase RelA"/>
    <property type="match status" value="1"/>
</dbReference>
<evidence type="ECO:0000259" key="7">
    <source>
        <dbReference type="PROSITE" id="PS51880"/>
    </source>
</evidence>
<dbReference type="InterPro" id="IPR012676">
    <property type="entry name" value="TGS-like"/>
</dbReference>
<organism evidence="8 9">
    <name type="scientific">Pigmentiphaga kullae</name>
    <dbReference type="NCBI Taxonomy" id="151784"/>
    <lineage>
        <taxon>Bacteria</taxon>
        <taxon>Pseudomonadati</taxon>
        <taxon>Pseudomonadota</taxon>
        <taxon>Betaproteobacteria</taxon>
        <taxon>Burkholderiales</taxon>
        <taxon>Alcaligenaceae</taxon>
        <taxon>Pigmentiphaga</taxon>
    </lineage>
</organism>
<evidence type="ECO:0000256" key="2">
    <source>
        <dbReference type="ARBA" id="ARBA00029754"/>
    </source>
</evidence>
<reference evidence="8 9" key="1">
    <citation type="submission" date="2019-02" db="EMBL/GenBank/DDBJ databases">
        <title>Genomic Encyclopedia of Type Strains, Phase IV (KMG-IV): sequencing the most valuable type-strain genomes for metagenomic binning, comparative biology and taxonomic classification.</title>
        <authorList>
            <person name="Goeker M."/>
        </authorList>
    </citation>
    <scope>NUCLEOTIDE SEQUENCE [LARGE SCALE GENOMIC DNA]</scope>
    <source>
        <strain evidence="8 9">K24</strain>
    </source>
</reference>
<dbReference type="SUPFAM" id="SSF55021">
    <property type="entry name" value="ACT-like"/>
    <property type="match status" value="1"/>
</dbReference>
<dbReference type="Gene3D" id="1.10.3210.10">
    <property type="entry name" value="Hypothetical protein af1432"/>
    <property type="match status" value="1"/>
</dbReference>
<evidence type="ECO:0000259" key="6">
    <source>
        <dbReference type="PROSITE" id="PS51671"/>
    </source>
</evidence>
<keyword evidence="9" id="KW-1185">Reference proteome</keyword>
<protein>
    <recommendedName>
        <fullName evidence="1">GTP pyrophosphokinase</fullName>
    </recommendedName>
    <alternativeName>
        <fullName evidence="3">(p)ppGpp synthase</fullName>
    </alternativeName>
    <alternativeName>
        <fullName evidence="2">ATP:GTP 3'-pyrophosphotransferase</fullName>
    </alternativeName>
    <alternativeName>
        <fullName evidence="4">ppGpp synthase I</fullName>
    </alternativeName>
</protein>
<comment type="caution">
    <text evidence="8">The sequence shown here is derived from an EMBL/GenBank/DDBJ whole genome shotgun (WGS) entry which is preliminary data.</text>
</comment>
<evidence type="ECO:0000313" key="8">
    <source>
        <dbReference type="EMBL" id="RZS80714.1"/>
    </source>
</evidence>
<dbReference type="InterPro" id="IPR043519">
    <property type="entry name" value="NT_sf"/>
</dbReference>
<dbReference type="RefSeq" id="WP_130358350.1">
    <property type="nucleotide sequence ID" value="NZ_SGXC01000002.1"/>
</dbReference>
<name>A0A4V2F305_9BURK</name>
<dbReference type="PROSITE" id="PS51671">
    <property type="entry name" value="ACT"/>
    <property type="match status" value="1"/>
</dbReference>
<dbReference type="CDD" id="cd01668">
    <property type="entry name" value="TGS_RSH"/>
    <property type="match status" value="1"/>
</dbReference>
<dbReference type="GO" id="GO:0016301">
    <property type="term" value="F:kinase activity"/>
    <property type="evidence" value="ECO:0007669"/>
    <property type="project" value="UniProtKB-KW"/>
</dbReference>
<proteinExistence type="inferred from homology"/>
<keyword evidence="8" id="KW-0808">Transferase</keyword>
<evidence type="ECO:0000256" key="5">
    <source>
        <dbReference type="RuleBase" id="RU003847"/>
    </source>
</evidence>
<dbReference type="PANTHER" id="PTHR21262">
    <property type="entry name" value="GUANOSINE-3',5'-BIS DIPHOSPHATE 3'-PYROPHOSPHOHYDROLASE"/>
    <property type="match status" value="1"/>
</dbReference>
<dbReference type="PANTHER" id="PTHR21262:SF31">
    <property type="entry name" value="GTP PYROPHOSPHOKINASE"/>
    <property type="match status" value="1"/>
</dbReference>
<feature type="domain" description="ACT" evidence="6">
    <location>
        <begin position="673"/>
        <end position="744"/>
    </location>
</feature>
<feature type="domain" description="TGS" evidence="7">
    <location>
        <begin position="414"/>
        <end position="477"/>
    </location>
</feature>
<dbReference type="GO" id="GO:0005886">
    <property type="term" value="C:plasma membrane"/>
    <property type="evidence" value="ECO:0007669"/>
    <property type="project" value="TreeGrafter"/>
</dbReference>